<comment type="caution">
    <text evidence="1">The sequence shown here is derived from an EMBL/GenBank/DDBJ whole genome shotgun (WGS) entry which is preliminary data.</text>
</comment>
<proteinExistence type="predicted"/>
<dbReference type="Proteomes" id="UP000321800">
    <property type="component" value="Unassembled WGS sequence"/>
</dbReference>
<sequence length="58" mass="6191">MGDPAGIRTFVRYHAVKIRMETAGVGKALLGDGPAAFCWRVVEGNTATSTGKKQSLRL</sequence>
<gene>
    <name evidence="1" type="ORF">ATR01nite_09720</name>
</gene>
<evidence type="ECO:0000313" key="2">
    <source>
        <dbReference type="Proteomes" id="UP000321800"/>
    </source>
</evidence>
<reference evidence="1 2" key="1">
    <citation type="submission" date="2019-07" db="EMBL/GenBank/DDBJ databases">
        <title>Whole genome shotgun sequence of Acetobacter tropicalis NBRC 16470.</title>
        <authorList>
            <person name="Hosoyama A."/>
            <person name="Uohara A."/>
            <person name="Ohji S."/>
            <person name="Ichikawa N."/>
        </authorList>
    </citation>
    <scope>NUCLEOTIDE SEQUENCE [LARGE SCALE GENOMIC DNA]</scope>
    <source>
        <strain evidence="1 2">NBRC 16470</strain>
    </source>
</reference>
<name>A0A511FMF6_9PROT</name>
<accession>A0A511FMF6</accession>
<dbReference type="AlphaFoldDB" id="A0A511FMF6"/>
<dbReference type="EMBL" id="BJVR01000006">
    <property type="protein sequence ID" value="GEL49897.1"/>
    <property type="molecule type" value="Genomic_DNA"/>
</dbReference>
<evidence type="ECO:0000313" key="1">
    <source>
        <dbReference type="EMBL" id="GEL49897.1"/>
    </source>
</evidence>
<protein>
    <submittedName>
        <fullName evidence="1">Uncharacterized protein</fullName>
    </submittedName>
</protein>
<organism evidence="1 2">
    <name type="scientific">Acetobacter tropicalis</name>
    <dbReference type="NCBI Taxonomy" id="104102"/>
    <lineage>
        <taxon>Bacteria</taxon>
        <taxon>Pseudomonadati</taxon>
        <taxon>Pseudomonadota</taxon>
        <taxon>Alphaproteobacteria</taxon>
        <taxon>Acetobacterales</taxon>
        <taxon>Acetobacteraceae</taxon>
        <taxon>Acetobacter</taxon>
    </lineage>
</organism>